<evidence type="ECO:0000256" key="4">
    <source>
        <dbReference type="ARBA" id="ARBA00022500"/>
    </source>
</evidence>
<dbReference type="Pfam" id="PF02518">
    <property type="entry name" value="HATPase_c"/>
    <property type="match status" value="1"/>
</dbReference>
<dbReference type="InterPro" id="IPR003594">
    <property type="entry name" value="HATPase_dom"/>
</dbReference>
<reference evidence="16 17" key="1">
    <citation type="submission" date="2018-06" db="EMBL/GenBank/DDBJ databases">
        <title>Genome conservation of Clostridium tetani.</title>
        <authorList>
            <person name="Bruggemann H."/>
            <person name="Popoff M.R."/>
        </authorList>
    </citation>
    <scope>NUCLEOTIDE SEQUENCE [LARGE SCALE GENOMIC DNA]</scope>
    <source>
        <strain evidence="16 17">63.05</strain>
    </source>
</reference>
<evidence type="ECO:0000256" key="2">
    <source>
        <dbReference type="ARBA" id="ARBA00012438"/>
    </source>
</evidence>
<evidence type="ECO:0000259" key="13">
    <source>
        <dbReference type="PROSITE" id="PS50109"/>
    </source>
</evidence>
<dbReference type="InterPro" id="IPR004358">
    <property type="entry name" value="Sig_transdc_His_kin-like_C"/>
</dbReference>
<dbReference type="InterPro" id="IPR037006">
    <property type="entry name" value="CheA-like_homodim_sf"/>
</dbReference>
<dbReference type="PRINTS" id="PR00344">
    <property type="entry name" value="BCTRLSENSOR"/>
</dbReference>
<dbReference type="CDD" id="cd00731">
    <property type="entry name" value="CheA_reg"/>
    <property type="match status" value="1"/>
</dbReference>
<evidence type="ECO:0000256" key="9">
    <source>
        <dbReference type="ARBA" id="ARBA00022840"/>
    </source>
</evidence>
<dbReference type="SMART" id="SM01231">
    <property type="entry name" value="H-kinase_dim"/>
    <property type="match status" value="1"/>
</dbReference>
<accession>A0ABY0EQ40</accession>
<dbReference type="RefSeq" id="WP_023438655.1">
    <property type="nucleotide sequence ID" value="NZ_CASHSW010000025.1"/>
</dbReference>
<dbReference type="SUPFAM" id="SSF55052">
    <property type="entry name" value="CheY-binding domain of CheA"/>
    <property type="match status" value="2"/>
</dbReference>
<feature type="coiled-coil region" evidence="12">
    <location>
        <begin position="375"/>
        <end position="402"/>
    </location>
</feature>
<dbReference type="InterPro" id="IPR002545">
    <property type="entry name" value="CheW-lke_dom"/>
</dbReference>
<name>A0ABY0EQ40_CLOTA</name>
<dbReference type="SUPFAM" id="SSF47384">
    <property type="entry name" value="Homodimeric domain of signal transducing histidine kinase"/>
    <property type="match status" value="1"/>
</dbReference>
<dbReference type="PROSITE" id="PS50894">
    <property type="entry name" value="HPT"/>
    <property type="match status" value="1"/>
</dbReference>
<dbReference type="SUPFAM" id="SSF55874">
    <property type="entry name" value="ATPase domain of HSP90 chaperone/DNA topoisomerase II/histidine kinase"/>
    <property type="match status" value="1"/>
</dbReference>
<dbReference type="InterPro" id="IPR010808">
    <property type="entry name" value="CheA_P2-bd"/>
</dbReference>
<dbReference type="SUPFAM" id="SSF50341">
    <property type="entry name" value="CheW-like"/>
    <property type="match status" value="1"/>
</dbReference>
<evidence type="ECO:0000256" key="11">
    <source>
        <dbReference type="PROSITE-ProRule" id="PRU00110"/>
    </source>
</evidence>
<dbReference type="InterPro" id="IPR035891">
    <property type="entry name" value="CheY-binding_CheA"/>
</dbReference>
<dbReference type="CDD" id="cd00088">
    <property type="entry name" value="HPT"/>
    <property type="match status" value="1"/>
</dbReference>
<dbReference type="SUPFAM" id="SSF47226">
    <property type="entry name" value="Histidine-containing phosphotransfer domain, HPT domain"/>
    <property type="match status" value="1"/>
</dbReference>
<keyword evidence="7" id="KW-0547">Nucleotide-binding</keyword>
<gene>
    <name evidence="16" type="ORF">DP131_10920</name>
</gene>
<dbReference type="Pfam" id="PF01627">
    <property type="entry name" value="Hpt"/>
    <property type="match status" value="1"/>
</dbReference>
<evidence type="ECO:0000256" key="1">
    <source>
        <dbReference type="ARBA" id="ARBA00000085"/>
    </source>
</evidence>
<dbReference type="Gene3D" id="1.10.287.560">
    <property type="entry name" value="Histidine kinase CheA-like, homodimeric domain"/>
    <property type="match status" value="1"/>
</dbReference>
<organism evidence="16 17">
    <name type="scientific">Clostridium tetani</name>
    <dbReference type="NCBI Taxonomy" id="1513"/>
    <lineage>
        <taxon>Bacteria</taxon>
        <taxon>Bacillati</taxon>
        <taxon>Bacillota</taxon>
        <taxon>Clostridia</taxon>
        <taxon>Eubacteriales</taxon>
        <taxon>Clostridiaceae</taxon>
        <taxon>Clostridium</taxon>
    </lineage>
</organism>
<keyword evidence="6" id="KW-0808">Transferase</keyword>
<dbReference type="SMART" id="SM00073">
    <property type="entry name" value="HPT"/>
    <property type="match status" value="1"/>
</dbReference>
<dbReference type="Pfam" id="PF01584">
    <property type="entry name" value="CheW"/>
    <property type="match status" value="1"/>
</dbReference>
<evidence type="ECO:0000256" key="7">
    <source>
        <dbReference type="ARBA" id="ARBA00022741"/>
    </source>
</evidence>
<dbReference type="PANTHER" id="PTHR43395">
    <property type="entry name" value="SENSOR HISTIDINE KINASE CHEA"/>
    <property type="match status" value="1"/>
</dbReference>
<evidence type="ECO:0000313" key="16">
    <source>
        <dbReference type="EMBL" id="RXI53828.1"/>
    </source>
</evidence>
<evidence type="ECO:0000256" key="10">
    <source>
        <dbReference type="ARBA" id="ARBA00023012"/>
    </source>
</evidence>
<dbReference type="EMBL" id="QMAU01000043">
    <property type="protein sequence ID" value="RXI53828.1"/>
    <property type="molecule type" value="Genomic_DNA"/>
</dbReference>
<evidence type="ECO:0000256" key="3">
    <source>
        <dbReference type="ARBA" id="ARBA00021495"/>
    </source>
</evidence>
<dbReference type="InterPro" id="IPR036097">
    <property type="entry name" value="HisK_dim/P_sf"/>
</dbReference>
<dbReference type="InterPro" id="IPR008207">
    <property type="entry name" value="Sig_transdc_His_kin_Hpt_dom"/>
</dbReference>
<proteinExistence type="predicted"/>
<evidence type="ECO:0000313" key="17">
    <source>
        <dbReference type="Proteomes" id="UP000290273"/>
    </source>
</evidence>
<dbReference type="InterPro" id="IPR036641">
    <property type="entry name" value="HPT_dom_sf"/>
</dbReference>
<sequence>MDTSQYMSMFLEEAMENLQTLNDSLLQLEQEPEDSDKLNEIFRVAHTLKGMSATMGFNEIAELTHKMEDVLSEFRDGELKVTENVVTVLFKCLDTLEQMVNNIADDIDEEISIEGIIAELQDIKKGSEKGDIKEKAIEEHKEEIALNLDSDLNLNEYDKNIMKQAKNKGYNTYIIKVILSENTLLKSARAFLIFKSLEDAGEIVKSEPSAEDIESENFDFEINLMYVSKENEKEVYKILSGISEVEEVMLHKLEEEKTIEESKEHTTSNLDLDLNEYDINVVKQAEDKGFDSYAIKVVLNENTLLKSARAFLIFKNLEDSGEIVKSIPSVEDIERENFDFEINLMYISNRAKEEIYEILSNISEVEQVMVDNVNVEKEREKIIKAEEKVVAIKEKVQQEKSKVDVKSVQNNKPRGKKEHQFKKQHQSVRVDLGRLDKFMNMVSELVINRTRLEQISQNYKLTELNETLEQVARTTSDLQDLVMKIRMLPLDIVFNRFPRLIRDLSVELDKEMELIIKGQDTELDRTVIDEIGEPLIHLIRNAADHGIEPTEERIKKGKNPVGKIKLLAYQEGTKAVIKVEDDGGGIDVQKVRAKANRLDINTEGMTDNDIRNLIFMQGFSTNEKVTDISGRGVGMDVVKTKIASLGGSVEVISEENKGSSFIIRLPLTLQIIQALLVKVGEETMAISLGYIDRVIDFKEDLVKRTNNKEVIIYNENVIPLIRLNKRLNLEESNSKKKYIVIVKVGEKNIGLVVDSLLGQQEIVIKPLGKTLQGLKEYIGATILGDGLVTLILDVSSLV</sequence>
<dbReference type="EC" id="2.7.13.3" evidence="2"/>
<dbReference type="InterPro" id="IPR005467">
    <property type="entry name" value="His_kinase_dom"/>
</dbReference>
<evidence type="ECO:0000259" key="15">
    <source>
        <dbReference type="PROSITE" id="PS50894"/>
    </source>
</evidence>
<dbReference type="InterPro" id="IPR036061">
    <property type="entry name" value="CheW-like_dom_sf"/>
</dbReference>
<keyword evidence="8" id="KW-0418">Kinase</keyword>
<evidence type="ECO:0000256" key="8">
    <source>
        <dbReference type="ARBA" id="ARBA00022777"/>
    </source>
</evidence>
<protein>
    <recommendedName>
        <fullName evidence="3">Chemotaxis protein CheA</fullName>
        <ecNumber evidence="2">2.7.13.3</ecNumber>
    </recommendedName>
</protein>
<comment type="caution">
    <text evidence="16">The sequence shown here is derived from an EMBL/GenBank/DDBJ whole genome shotgun (WGS) entry which is preliminary data.</text>
</comment>
<dbReference type="SMART" id="SM00387">
    <property type="entry name" value="HATPase_c"/>
    <property type="match status" value="1"/>
</dbReference>
<dbReference type="InterPro" id="IPR037052">
    <property type="entry name" value="CheA-like_P2_sf"/>
</dbReference>
<dbReference type="PANTHER" id="PTHR43395:SF1">
    <property type="entry name" value="CHEMOTAXIS PROTEIN CHEA"/>
    <property type="match status" value="1"/>
</dbReference>
<feature type="modified residue" description="Phosphohistidine" evidence="11">
    <location>
        <position position="46"/>
    </location>
</feature>
<dbReference type="Pfam" id="PF02895">
    <property type="entry name" value="H-kinase_dim"/>
    <property type="match status" value="1"/>
</dbReference>
<dbReference type="Gene3D" id="3.30.565.10">
    <property type="entry name" value="Histidine kinase-like ATPase, C-terminal domain"/>
    <property type="match status" value="1"/>
</dbReference>
<feature type="domain" description="HPt" evidence="15">
    <location>
        <begin position="1"/>
        <end position="103"/>
    </location>
</feature>
<dbReference type="Gene3D" id="2.30.30.40">
    <property type="entry name" value="SH3 Domains"/>
    <property type="match status" value="1"/>
</dbReference>
<evidence type="ECO:0000256" key="5">
    <source>
        <dbReference type="ARBA" id="ARBA00022553"/>
    </source>
</evidence>
<keyword evidence="5 11" id="KW-0597">Phosphoprotein</keyword>
<keyword evidence="10" id="KW-0902">Two-component regulatory system</keyword>
<evidence type="ECO:0000256" key="6">
    <source>
        <dbReference type="ARBA" id="ARBA00022679"/>
    </source>
</evidence>
<evidence type="ECO:0000256" key="12">
    <source>
        <dbReference type="SAM" id="Coils"/>
    </source>
</evidence>
<dbReference type="Proteomes" id="UP000290273">
    <property type="component" value="Unassembled WGS sequence"/>
</dbReference>
<dbReference type="Gene3D" id="3.30.70.1110">
    <property type="entry name" value="Histidine kinase CheA-like, P2 response regulator-binding domain"/>
    <property type="match status" value="2"/>
</dbReference>
<dbReference type="Gene3D" id="1.20.120.160">
    <property type="entry name" value="HPT domain"/>
    <property type="match status" value="1"/>
</dbReference>
<dbReference type="PROSITE" id="PS50851">
    <property type="entry name" value="CHEW"/>
    <property type="match status" value="1"/>
</dbReference>
<dbReference type="InterPro" id="IPR036890">
    <property type="entry name" value="HATPase_C_sf"/>
</dbReference>
<comment type="catalytic activity">
    <reaction evidence="1">
        <text>ATP + protein L-histidine = ADP + protein N-phospho-L-histidine.</text>
        <dbReference type="EC" id="2.7.13.3"/>
    </reaction>
</comment>
<feature type="domain" description="Histidine kinase" evidence="13">
    <location>
        <begin position="423"/>
        <end position="669"/>
    </location>
</feature>
<dbReference type="Pfam" id="PF07194">
    <property type="entry name" value="P2"/>
    <property type="match status" value="2"/>
</dbReference>
<evidence type="ECO:0000259" key="14">
    <source>
        <dbReference type="PROSITE" id="PS50851"/>
    </source>
</evidence>
<keyword evidence="9" id="KW-0067">ATP-binding</keyword>
<keyword evidence="12" id="KW-0175">Coiled coil</keyword>
<feature type="domain" description="CheW-like" evidence="14">
    <location>
        <begin position="671"/>
        <end position="798"/>
    </location>
</feature>
<keyword evidence="4" id="KW-0145">Chemotaxis</keyword>
<dbReference type="InterPro" id="IPR004105">
    <property type="entry name" value="CheA-like_dim"/>
</dbReference>
<dbReference type="PROSITE" id="PS50109">
    <property type="entry name" value="HIS_KIN"/>
    <property type="match status" value="1"/>
</dbReference>
<dbReference type="InterPro" id="IPR051315">
    <property type="entry name" value="Bact_Chemotaxis_CheA"/>
</dbReference>
<dbReference type="SMART" id="SM00260">
    <property type="entry name" value="CheW"/>
    <property type="match status" value="1"/>
</dbReference>